<dbReference type="PROSITE" id="PS50883">
    <property type="entry name" value="EAL"/>
    <property type="match status" value="1"/>
</dbReference>
<name>A0ABN1EU32_9PROT</name>
<keyword evidence="1" id="KW-1133">Transmembrane helix</keyword>
<evidence type="ECO:0000256" key="1">
    <source>
        <dbReference type="SAM" id="Phobius"/>
    </source>
</evidence>
<dbReference type="Gene3D" id="3.30.70.270">
    <property type="match status" value="1"/>
</dbReference>
<keyword evidence="5" id="KW-1185">Reference proteome</keyword>
<feature type="transmembrane region" description="Helical" evidence="1">
    <location>
        <begin position="138"/>
        <end position="160"/>
    </location>
</feature>
<accession>A0ABN1EU32</accession>
<evidence type="ECO:0000313" key="4">
    <source>
        <dbReference type="EMBL" id="GAA0573603.1"/>
    </source>
</evidence>
<reference evidence="4 5" key="1">
    <citation type="journal article" date="2019" name="Int. J. Syst. Evol. Microbiol.">
        <title>The Global Catalogue of Microorganisms (GCM) 10K type strain sequencing project: providing services to taxonomists for standard genome sequencing and annotation.</title>
        <authorList>
            <consortium name="The Broad Institute Genomics Platform"/>
            <consortium name="The Broad Institute Genome Sequencing Center for Infectious Disease"/>
            <person name="Wu L."/>
            <person name="Ma J."/>
        </authorList>
    </citation>
    <scope>NUCLEOTIDE SEQUENCE [LARGE SCALE GENOMIC DNA]</scope>
    <source>
        <strain evidence="4 5">JCM 9933</strain>
    </source>
</reference>
<dbReference type="SMART" id="SM00267">
    <property type="entry name" value="GGDEF"/>
    <property type="match status" value="1"/>
</dbReference>
<dbReference type="InterPro" id="IPR035919">
    <property type="entry name" value="EAL_sf"/>
</dbReference>
<dbReference type="CDD" id="cd01949">
    <property type="entry name" value="GGDEF"/>
    <property type="match status" value="1"/>
</dbReference>
<organism evidence="4 5">
    <name type="scientific">Craurococcus roseus</name>
    <dbReference type="NCBI Taxonomy" id="77585"/>
    <lineage>
        <taxon>Bacteria</taxon>
        <taxon>Pseudomonadati</taxon>
        <taxon>Pseudomonadota</taxon>
        <taxon>Alphaproteobacteria</taxon>
        <taxon>Acetobacterales</taxon>
        <taxon>Acetobacteraceae</taxon>
        <taxon>Craurococcus</taxon>
    </lineage>
</organism>
<sequence>MSGQRPLDPAVARRVTGLAAATSLALATAMPVGHFWIARQREAATMRAEAKLLAQNVSAMVARNPDHWRFERVRIAALLVADAAGAPPGPRRVLDRHGATVAEAPAEVPGPRLEVREPVFDAGRAVGEVRIARSLRGVLAEAGFVAAVAAVFGLLAFASLRAVPLRLLRQALERANHLATHDPLTGLPNRARMREGLGRALAEARQGGETVAVLLVDLDRFKPVNDVHGHHAGDRLLRGVAERLRAALRGTDGAARLGGDEFALVARFEAGGAAPREAAARLAGRVVSALETPFDLAGVGAVQVGCSVGVALAAPGDEEEVEALIGRADAAMYRAKAEGRGCFRFFEPGMDERIRERAALATDLRAAVLADALEPHFQPLVDLGTGRLVGFEMLARWTHPLRGQVSPAEFVPIAEDTGLIGPMTERLLRRACLAAAEWPEGVTLACNISPLQLRDRGLPGIVRAALAESRLPPGRLEIELTESALLDDFGLARDILGELKALGVRLALDDFGTGYSSLRHLQALPIDKIKIDAGFVRSMAESAESRKIVAAVVGLGQSLGLPTVAEGVEDAASAHLLAGLGCTVGQGWLFGRAVPGGEAAELVAGFARAAAARAEEPVACPA</sequence>
<comment type="caution">
    <text evidence="4">The sequence shown here is derived from an EMBL/GenBank/DDBJ whole genome shotgun (WGS) entry which is preliminary data.</text>
</comment>
<dbReference type="Pfam" id="PF00563">
    <property type="entry name" value="EAL"/>
    <property type="match status" value="1"/>
</dbReference>
<feature type="domain" description="GGDEF" evidence="3">
    <location>
        <begin position="209"/>
        <end position="348"/>
    </location>
</feature>
<evidence type="ECO:0008006" key="6">
    <source>
        <dbReference type="Google" id="ProtNLM"/>
    </source>
</evidence>
<feature type="transmembrane region" description="Helical" evidence="1">
    <location>
        <begin position="15"/>
        <end position="37"/>
    </location>
</feature>
<dbReference type="Gene3D" id="3.20.20.450">
    <property type="entry name" value="EAL domain"/>
    <property type="match status" value="1"/>
</dbReference>
<dbReference type="Pfam" id="PF00990">
    <property type="entry name" value="GGDEF"/>
    <property type="match status" value="1"/>
</dbReference>
<keyword evidence="1" id="KW-0472">Membrane</keyword>
<evidence type="ECO:0000259" key="3">
    <source>
        <dbReference type="PROSITE" id="PS50887"/>
    </source>
</evidence>
<evidence type="ECO:0000259" key="2">
    <source>
        <dbReference type="PROSITE" id="PS50883"/>
    </source>
</evidence>
<dbReference type="PANTHER" id="PTHR44757">
    <property type="entry name" value="DIGUANYLATE CYCLASE DGCP"/>
    <property type="match status" value="1"/>
</dbReference>
<feature type="domain" description="EAL" evidence="2">
    <location>
        <begin position="357"/>
        <end position="607"/>
    </location>
</feature>
<dbReference type="SUPFAM" id="SSF141868">
    <property type="entry name" value="EAL domain-like"/>
    <property type="match status" value="1"/>
</dbReference>
<dbReference type="SUPFAM" id="SSF55073">
    <property type="entry name" value="Nucleotide cyclase"/>
    <property type="match status" value="1"/>
</dbReference>
<gene>
    <name evidence="4" type="ORF">GCM10009416_10340</name>
</gene>
<dbReference type="EMBL" id="BAAAFZ010000008">
    <property type="protein sequence ID" value="GAA0573603.1"/>
    <property type="molecule type" value="Genomic_DNA"/>
</dbReference>
<evidence type="ECO:0000313" key="5">
    <source>
        <dbReference type="Proteomes" id="UP001501588"/>
    </source>
</evidence>
<protein>
    <recommendedName>
        <fullName evidence="6">EAL domain-containing protein</fullName>
    </recommendedName>
</protein>
<dbReference type="NCBIfam" id="TIGR00254">
    <property type="entry name" value="GGDEF"/>
    <property type="match status" value="1"/>
</dbReference>
<dbReference type="InterPro" id="IPR043128">
    <property type="entry name" value="Rev_trsase/Diguanyl_cyclase"/>
</dbReference>
<dbReference type="PROSITE" id="PS50887">
    <property type="entry name" value="GGDEF"/>
    <property type="match status" value="1"/>
</dbReference>
<dbReference type="Proteomes" id="UP001501588">
    <property type="component" value="Unassembled WGS sequence"/>
</dbReference>
<dbReference type="InterPro" id="IPR052155">
    <property type="entry name" value="Biofilm_reg_signaling"/>
</dbReference>
<dbReference type="InterPro" id="IPR029787">
    <property type="entry name" value="Nucleotide_cyclase"/>
</dbReference>
<dbReference type="InterPro" id="IPR001633">
    <property type="entry name" value="EAL_dom"/>
</dbReference>
<dbReference type="RefSeq" id="WP_343894090.1">
    <property type="nucleotide sequence ID" value="NZ_BAAAFZ010000008.1"/>
</dbReference>
<proteinExistence type="predicted"/>
<dbReference type="SMART" id="SM00052">
    <property type="entry name" value="EAL"/>
    <property type="match status" value="1"/>
</dbReference>
<dbReference type="InterPro" id="IPR000160">
    <property type="entry name" value="GGDEF_dom"/>
</dbReference>
<dbReference type="CDD" id="cd01948">
    <property type="entry name" value="EAL"/>
    <property type="match status" value="1"/>
</dbReference>
<dbReference type="PANTHER" id="PTHR44757:SF2">
    <property type="entry name" value="BIOFILM ARCHITECTURE MAINTENANCE PROTEIN MBAA"/>
    <property type="match status" value="1"/>
</dbReference>
<keyword evidence="1" id="KW-0812">Transmembrane</keyword>